<dbReference type="Gene3D" id="2.40.10.220">
    <property type="entry name" value="predicted glycosyltransferase like domains"/>
    <property type="match status" value="1"/>
</dbReference>
<evidence type="ECO:0000259" key="1">
    <source>
        <dbReference type="Pfam" id="PF07238"/>
    </source>
</evidence>
<dbReference type="InterPro" id="IPR009875">
    <property type="entry name" value="PilZ_domain"/>
</dbReference>
<evidence type="ECO:0000313" key="2">
    <source>
        <dbReference type="EMBL" id="PAU80763.1"/>
    </source>
</evidence>
<proteinExistence type="predicted"/>
<keyword evidence="3" id="KW-1185">Reference proteome</keyword>
<name>A0A2A2F895_9GAMM</name>
<dbReference type="EMBL" id="NSKD01000003">
    <property type="protein sequence ID" value="PAU80763.1"/>
    <property type="molecule type" value="Genomic_DNA"/>
</dbReference>
<dbReference type="Pfam" id="PF07238">
    <property type="entry name" value="PilZ"/>
    <property type="match status" value="1"/>
</dbReference>
<dbReference type="Proteomes" id="UP000218896">
    <property type="component" value="Unassembled WGS sequence"/>
</dbReference>
<organism evidence="2 3">
    <name type="scientific">Halovibrio salipaludis</name>
    <dbReference type="NCBI Taxonomy" id="2032626"/>
    <lineage>
        <taxon>Bacteria</taxon>
        <taxon>Pseudomonadati</taxon>
        <taxon>Pseudomonadota</taxon>
        <taxon>Gammaproteobacteria</taxon>
        <taxon>Oceanospirillales</taxon>
        <taxon>Halomonadaceae</taxon>
        <taxon>Halovibrio</taxon>
    </lineage>
</organism>
<comment type="caution">
    <text evidence="2">The sequence shown here is derived from an EMBL/GenBank/DDBJ whole genome shotgun (WGS) entry which is preliminary data.</text>
</comment>
<dbReference type="AlphaFoldDB" id="A0A2A2F895"/>
<dbReference type="GO" id="GO:0035438">
    <property type="term" value="F:cyclic-di-GMP binding"/>
    <property type="evidence" value="ECO:0007669"/>
    <property type="project" value="InterPro"/>
</dbReference>
<sequence>MPEQRRYIRTSMSVRIMVRHRDIGEHVFTMRDLSDGGIFVLVDNEPFPGIGSEVEVQVQGLPVPAPVRRMRVVREASDGYGLAFMDTQTEQGESL</sequence>
<feature type="domain" description="PilZ" evidence="1">
    <location>
        <begin position="3"/>
        <end position="93"/>
    </location>
</feature>
<accession>A0A2A2F895</accession>
<reference evidence="2 3" key="1">
    <citation type="submission" date="2017-08" db="EMBL/GenBank/DDBJ databases">
        <title>Halovibrio sewagensis sp. nov., isolated from wastewater of high salinity.</title>
        <authorList>
            <person name="Dong X."/>
            <person name="Zhang G."/>
        </authorList>
    </citation>
    <scope>NUCLEOTIDE SEQUENCE [LARGE SCALE GENOMIC DNA]</scope>
    <source>
        <strain evidence="2 3">YL5-2</strain>
    </source>
</reference>
<dbReference type="SUPFAM" id="SSF141371">
    <property type="entry name" value="PilZ domain-like"/>
    <property type="match status" value="1"/>
</dbReference>
<dbReference type="OrthoDB" id="7063880at2"/>
<evidence type="ECO:0000313" key="3">
    <source>
        <dbReference type="Proteomes" id="UP000218896"/>
    </source>
</evidence>
<gene>
    <name evidence="2" type="ORF">CK501_07945</name>
</gene>
<protein>
    <submittedName>
        <fullName evidence="2">Pilus assembly protein PilZ</fullName>
    </submittedName>
</protein>